<dbReference type="EMBL" id="GL379828">
    <property type="protein sequence ID" value="EGT50404.1"/>
    <property type="molecule type" value="Genomic_DNA"/>
</dbReference>
<evidence type="ECO:0008006" key="4">
    <source>
        <dbReference type="Google" id="ProtNLM"/>
    </source>
</evidence>
<dbReference type="eggNOG" id="ENOG502RAYR">
    <property type="taxonomic scope" value="Eukaryota"/>
</dbReference>
<feature type="transmembrane region" description="Helical" evidence="1">
    <location>
        <begin position="160"/>
        <end position="182"/>
    </location>
</feature>
<dbReference type="OrthoDB" id="5876505at2759"/>
<organism evidence="3">
    <name type="scientific">Caenorhabditis brenneri</name>
    <name type="common">Nematode worm</name>
    <dbReference type="NCBI Taxonomy" id="135651"/>
    <lineage>
        <taxon>Eukaryota</taxon>
        <taxon>Metazoa</taxon>
        <taxon>Ecdysozoa</taxon>
        <taxon>Nematoda</taxon>
        <taxon>Chromadorea</taxon>
        <taxon>Rhabditida</taxon>
        <taxon>Rhabditina</taxon>
        <taxon>Rhabditomorpha</taxon>
        <taxon>Rhabditoidea</taxon>
        <taxon>Rhabditidae</taxon>
        <taxon>Peloderinae</taxon>
        <taxon>Caenorhabditis</taxon>
    </lineage>
</organism>
<dbReference type="Proteomes" id="UP000008068">
    <property type="component" value="Unassembled WGS sequence"/>
</dbReference>
<proteinExistence type="predicted"/>
<dbReference type="Pfam" id="PF10325">
    <property type="entry name" value="7TM_GPCR_Srz"/>
    <property type="match status" value="1"/>
</dbReference>
<dbReference type="HOGENOM" id="CLU_056063_2_1_1"/>
<gene>
    <name evidence="2" type="ORF">CAEBREN_18740</name>
</gene>
<sequence>MNNNNFNANYSIFSYFDEFNSKSPGNIWVTILITCFLILCFILLLMIYPYYLHVYRVNRERDKSIAVFQIINHFHTFIKSVYWMLCLMIFCGLLYFITENLVPQFLNLVKLFAAFFFYSCLVVTEVNHTLMSLLAVQRCLLYFFPSTEKFMNFKPKTMKCIIWFAYGLSISHSLITFVTVLLESRYVNSHDIFFAKTATYYPIYYLSLNILVILSALLYVPLIISTKKMSHLASSQQNQPQKYISLQLGTILTLKLIYLPMIVFNFRTLLLLTLSMKFIDSITTPLIIQLSYLLCNKRNTTTLLSSLSGRSALRSIYCPCFESAQIEAITRNSNGVSSTVASRSFQ</sequence>
<feature type="transmembrane region" description="Helical" evidence="1">
    <location>
        <begin position="104"/>
        <end position="124"/>
    </location>
</feature>
<feature type="transmembrane region" description="Helical" evidence="1">
    <location>
        <begin position="27"/>
        <end position="51"/>
    </location>
</feature>
<feature type="transmembrane region" description="Helical" evidence="1">
    <location>
        <begin position="202"/>
        <end position="222"/>
    </location>
</feature>
<feature type="transmembrane region" description="Helical" evidence="1">
    <location>
        <begin position="81"/>
        <end position="98"/>
    </location>
</feature>
<dbReference type="PANTHER" id="PTHR31720">
    <property type="entry name" value="SERPENTINE RECEPTOR, CLASS Z-RELATED"/>
    <property type="match status" value="1"/>
</dbReference>
<keyword evidence="1" id="KW-0812">Transmembrane</keyword>
<dbReference type="AlphaFoldDB" id="G0N1Z5"/>
<evidence type="ECO:0000313" key="3">
    <source>
        <dbReference type="Proteomes" id="UP000008068"/>
    </source>
</evidence>
<accession>G0N1Z5</accession>
<evidence type="ECO:0000313" key="2">
    <source>
        <dbReference type="EMBL" id="EGT50404.1"/>
    </source>
</evidence>
<dbReference type="InParanoid" id="G0N1Z5"/>
<keyword evidence="3" id="KW-1185">Reference proteome</keyword>
<protein>
    <recommendedName>
        <fullName evidence="4">Serpentine Receptor, class Z</fullName>
    </recommendedName>
</protein>
<evidence type="ECO:0000256" key="1">
    <source>
        <dbReference type="SAM" id="Phobius"/>
    </source>
</evidence>
<reference evidence="3" key="1">
    <citation type="submission" date="2011-07" db="EMBL/GenBank/DDBJ databases">
        <authorList>
            <consortium name="Caenorhabditis brenneri Sequencing and Analysis Consortium"/>
            <person name="Wilson R.K."/>
        </authorList>
    </citation>
    <scope>NUCLEOTIDE SEQUENCE [LARGE SCALE GENOMIC DNA]</scope>
    <source>
        <strain evidence="3">PB2801</strain>
    </source>
</reference>
<name>G0N1Z5_CAEBE</name>
<dbReference type="InterPro" id="IPR018817">
    <property type="entry name" value="7TM_GPCR_serpentine_rcpt_Srz"/>
</dbReference>
<feature type="transmembrane region" description="Helical" evidence="1">
    <location>
        <begin position="243"/>
        <end position="263"/>
    </location>
</feature>
<dbReference type="PANTHER" id="PTHR31720:SF3">
    <property type="entry name" value="SERPENTINE RECEPTOR, CLASS Z-RELATED"/>
    <property type="match status" value="1"/>
</dbReference>
<keyword evidence="1" id="KW-1133">Transmembrane helix</keyword>
<keyword evidence="1" id="KW-0472">Membrane</keyword>
<dbReference type="OMA" id="CFESAQI"/>